<dbReference type="InterPro" id="IPR013103">
    <property type="entry name" value="RVT_2"/>
</dbReference>
<dbReference type="Pfam" id="PF07727">
    <property type="entry name" value="RVT_2"/>
    <property type="match status" value="1"/>
</dbReference>
<evidence type="ECO:0000313" key="3">
    <source>
        <dbReference type="Proteomes" id="UP000619265"/>
    </source>
</evidence>
<dbReference type="SUPFAM" id="SSF56672">
    <property type="entry name" value="DNA/RNA polymerases"/>
    <property type="match status" value="1"/>
</dbReference>
<dbReference type="PANTHER" id="PTHR11439:SF498">
    <property type="entry name" value="DNAK FAMILY PROTEIN"/>
    <property type="match status" value="1"/>
</dbReference>
<reference evidence="2" key="2">
    <citation type="submission" date="2020-03" db="EMBL/GenBank/DDBJ databases">
        <title>Walnut 2.0.</title>
        <authorList>
            <person name="Marrano A."/>
            <person name="Britton M."/>
            <person name="Zimin A.V."/>
            <person name="Zaini P.A."/>
            <person name="Workman R."/>
            <person name="Puiu D."/>
            <person name="Bianco L."/>
            <person name="Allen B.J."/>
            <person name="Troggio M."/>
            <person name="Leslie C.A."/>
            <person name="Timp W."/>
            <person name="Dendekar A."/>
            <person name="Salzberg S.L."/>
            <person name="Neale D.B."/>
        </authorList>
    </citation>
    <scope>NUCLEOTIDE SEQUENCE</scope>
    <source>
        <tissue evidence="2">Leaves</tissue>
    </source>
</reference>
<dbReference type="CDD" id="cd09272">
    <property type="entry name" value="RNase_HI_RT_Ty1"/>
    <property type="match status" value="1"/>
</dbReference>
<dbReference type="Gramene" id="Jr07_30580_p1">
    <property type="protein sequence ID" value="cds.Jr07_30580_p1"/>
    <property type="gene ID" value="Jr07_30580"/>
</dbReference>
<reference evidence="2" key="1">
    <citation type="submission" date="2015-10" db="EMBL/GenBank/DDBJ databases">
        <authorList>
            <person name="Martinez-Garcia P.J."/>
            <person name="Crepeau M.W."/>
            <person name="Puiu D."/>
            <person name="Gonzalez-Ibeas D."/>
            <person name="Whalen J."/>
            <person name="Stevens K."/>
            <person name="Paul R."/>
            <person name="Butterfield T."/>
            <person name="Britton M."/>
            <person name="Reagan R."/>
            <person name="Chakraborty S."/>
            <person name="Walawage S.L."/>
            <person name="Vasquez-Gross H.A."/>
            <person name="Cardeno C."/>
            <person name="Famula R."/>
            <person name="Pratt K."/>
            <person name="Kuruganti S."/>
            <person name="Aradhya M.K."/>
            <person name="Leslie C.A."/>
            <person name="Dandekar A.M."/>
            <person name="Salzberg S.L."/>
            <person name="Wegrzyn J.L."/>
            <person name="Langley C.H."/>
            <person name="Neale D.B."/>
        </authorList>
    </citation>
    <scope>NUCLEOTIDE SEQUENCE</scope>
    <source>
        <tissue evidence="2">Leaves</tissue>
    </source>
</reference>
<comment type="caution">
    <text evidence="2">The sequence shown here is derived from an EMBL/GenBank/DDBJ whole genome shotgun (WGS) entry which is preliminary data.</text>
</comment>
<feature type="domain" description="Reverse transcriptase Ty1/copia-type" evidence="1">
    <location>
        <begin position="1"/>
        <end position="162"/>
    </location>
</feature>
<dbReference type="InterPro" id="IPR043502">
    <property type="entry name" value="DNA/RNA_pol_sf"/>
</dbReference>
<evidence type="ECO:0000313" key="2">
    <source>
        <dbReference type="EMBL" id="KAF5466678.1"/>
    </source>
</evidence>
<proteinExistence type="predicted"/>
<gene>
    <name evidence="2" type="ORF">F2P56_016584</name>
</gene>
<protein>
    <recommendedName>
        <fullName evidence="1">Reverse transcriptase Ty1/copia-type domain-containing protein</fullName>
    </recommendedName>
</protein>
<accession>A0A833XHK9</accession>
<dbReference type="AlphaFoldDB" id="A0A833XHK9"/>
<name>A0A833XHK9_JUGRE</name>
<evidence type="ECO:0000259" key="1">
    <source>
        <dbReference type="Pfam" id="PF07727"/>
    </source>
</evidence>
<dbReference type="PANTHER" id="PTHR11439">
    <property type="entry name" value="GAG-POL-RELATED RETROTRANSPOSON"/>
    <property type="match status" value="1"/>
</dbReference>
<sequence>MDVHNAFLHGDLDKKVYMTPLPGYCLKGETRVCRLQKSLYGLKQTSRNWFFKLTSTLLTIGFIQSQADNSLFTLTIATSLTIVLVYVDDILVVGNDLSQVIYFKSVIFTHFKTKDLGPLKYFIGLEVARSPSSIFLNQRKYALDILADSGLFGSRPVSFPMEQNLKLSDTDGDLLPDPGSYRRLVGRLTYLIITRPDIVFTVNILSQFMHAPRLPHMTAVTRILRYIKGTPGQGIFFSSSNDLHVRAYTDSDWASCPTTCCSTTGFFITLGSSPISWRTKKQTMVARSSTEAEYRSMAVTTCELVWLQQLFHDLSISHTDPMILYCDNQSAIHIAQNPVFHERTKHIEIDCHIVCDKFRSGLFTIAHLPSSEQIADIFTKALGSDLFYHLSRKLGITDLHAPT</sequence>
<organism evidence="2 3">
    <name type="scientific">Juglans regia</name>
    <name type="common">English walnut</name>
    <dbReference type="NCBI Taxonomy" id="51240"/>
    <lineage>
        <taxon>Eukaryota</taxon>
        <taxon>Viridiplantae</taxon>
        <taxon>Streptophyta</taxon>
        <taxon>Embryophyta</taxon>
        <taxon>Tracheophyta</taxon>
        <taxon>Spermatophyta</taxon>
        <taxon>Magnoliopsida</taxon>
        <taxon>eudicotyledons</taxon>
        <taxon>Gunneridae</taxon>
        <taxon>Pentapetalae</taxon>
        <taxon>rosids</taxon>
        <taxon>fabids</taxon>
        <taxon>Fagales</taxon>
        <taxon>Juglandaceae</taxon>
        <taxon>Juglans</taxon>
    </lineage>
</organism>
<dbReference type="Proteomes" id="UP000619265">
    <property type="component" value="Unassembled WGS sequence"/>
</dbReference>
<dbReference type="EMBL" id="LIHL02000007">
    <property type="protein sequence ID" value="KAF5466678.1"/>
    <property type="molecule type" value="Genomic_DNA"/>
</dbReference>